<dbReference type="OrthoDB" id="1862401at2759"/>
<dbReference type="Proteomes" id="UP000541444">
    <property type="component" value="Unassembled WGS sequence"/>
</dbReference>
<dbReference type="InterPro" id="IPR051504">
    <property type="entry name" value="Plant_metabolite_acyltrans"/>
</dbReference>
<evidence type="ECO:0000256" key="2">
    <source>
        <dbReference type="ARBA" id="ARBA00023315"/>
    </source>
</evidence>
<accession>A0A7J7M6X8</accession>
<dbReference type="PANTHER" id="PTHR31625">
    <property type="match status" value="1"/>
</dbReference>
<protein>
    <submittedName>
        <fullName evidence="3">Uncharacterized protein</fullName>
    </submittedName>
</protein>
<evidence type="ECO:0000313" key="4">
    <source>
        <dbReference type="Proteomes" id="UP000541444"/>
    </source>
</evidence>
<keyword evidence="4" id="KW-1185">Reference proteome</keyword>
<dbReference type="InterPro" id="IPR023213">
    <property type="entry name" value="CAT-like_dom_sf"/>
</dbReference>
<evidence type="ECO:0000313" key="3">
    <source>
        <dbReference type="EMBL" id="KAF6150524.1"/>
    </source>
</evidence>
<proteinExistence type="predicted"/>
<gene>
    <name evidence="3" type="ORF">GIB67_030325</name>
</gene>
<reference evidence="3 4" key="1">
    <citation type="journal article" date="2020" name="IScience">
        <title>Genome Sequencing of the Endangered Kingdonia uniflora (Circaeasteraceae, Ranunculales) Reveals Potential Mechanisms of Evolutionary Specialization.</title>
        <authorList>
            <person name="Sun Y."/>
            <person name="Deng T."/>
            <person name="Zhang A."/>
            <person name="Moore M.J."/>
            <person name="Landis J.B."/>
            <person name="Lin N."/>
            <person name="Zhang H."/>
            <person name="Zhang X."/>
            <person name="Huang J."/>
            <person name="Zhang X."/>
            <person name="Sun H."/>
            <person name="Wang H."/>
        </authorList>
    </citation>
    <scope>NUCLEOTIDE SEQUENCE [LARGE SCALE GENOMIC DNA]</scope>
    <source>
        <strain evidence="3">TB1705</strain>
        <tissue evidence="3">Leaf</tissue>
    </source>
</reference>
<keyword evidence="2" id="KW-0012">Acyltransferase</keyword>
<dbReference type="EMBL" id="JACGCM010001734">
    <property type="protein sequence ID" value="KAF6150524.1"/>
    <property type="molecule type" value="Genomic_DNA"/>
</dbReference>
<keyword evidence="1" id="KW-0808">Transferase</keyword>
<dbReference type="AlphaFoldDB" id="A0A7J7M6X8"/>
<dbReference type="GO" id="GO:0016747">
    <property type="term" value="F:acyltransferase activity, transferring groups other than amino-acyl groups"/>
    <property type="evidence" value="ECO:0007669"/>
    <property type="project" value="UniProtKB-ARBA"/>
</dbReference>
<name>A0A7J7M6X8_9MAGN</name>
<dbReference type="Pfam" id="PF02458">
    <property type="entry name" value="Transferase"/>
    <property type="match status" value="1"/>
</dbReference>
<comment type="caution">
    <text evidence="3">The sequence shown here is derived from an EMBL/GenBank/DDBJ whole genome shotgun (WGS) entry which is preliminary data.</text>
</comment>
<organism evidence="3 4">
    <name type="scientific">Kingdonia uniflora</name>
    <dbReference type="NCBI Taxonomy" id="39325"/>
    <lineage>
        <taxon>Eukaryota</taxon>
        <taxon>Viridiplantae</taxon>
        <taxon>Streptophyta</taxon>
        <taxon>Embryophyta</taxon>
        <taxon>Tracheophyta</taxon>
        <taxon>Spermatophyta</taxon>
        <taxon>Magnoliopsida</taxon>
        <taxon>Ranunculales</taxon>
        <taxon>Circaeasteraceae</taxon>
        <taxon>Kingdonia</taxon>
    </lineage>
</organism>
<evidence type="ECO:0000256" key="1">
    <source>
        <dbReference type="ARBA" id="ARBA00022679"/>
    </source>
</evidence>
<dbReference type="Gene3D" id="3.30.559.10">
    <property type="entry name" value="Chloramphenicol acetyltransferase-like domain"/>
    <property type="match status" value="1"/>
</dbReference>
<sequence>MVKTRSQSRREVVSRRIKQWYNELVLHYFGSVNLNCPPLPPREASYEGMCEAEAALWRENFHLHYPVDKVLATFVMGQSEIDRLKKWDRERIIEKNKQTREPPPNFSMHVEPPLPQTYFGNCVEACPTTIDTIDLTDDDGVAVAAEVITKGIKTAMIMKSSAGSDMKMVDLFKMASERIITVAGSPILRLYDTDFGWGRPTKVDIVSICDTGAISLSERRDGEAGLEVGLSLKKEEMEAFASLFSECIKGLPQ</sequence>